<comment type="caution">
    <text evidence="2">The sequence shown here is derived from an EMBL/GenBank/DDBJ whole genome shotgun (WGS) entry which is preliminary data.</text>
</comment>
<dbReference type="Pfam" id="PF04519">
    <property type="entry name" value="Bactofilin"/>
    <property type="match status" value="1"/>
</dbReference>
<evidence type="ECO:0000256" key="1">
    <source>
        <dbReference type="ARBA" id="ARBA00044755"/>
    </source>
</evidence>
<gene>
    <name evidence="2" type="ORF">GCM10007901_23350</name>
</gene>
<evidence type="ECO:0000313" key="2">
    <source>
        <dbReference type="EMBL" id="GLQ93384.1"/>
    </source>
</evidence>
<dbReference type="InterPro" id="IPR007607">
    <property type="entry name" value="BacA/B"/>
</dbReference>
<dbReference type="EMBL" id="BSOB01000018">
    <property type="protein sequence ID" value="GLQ93384.1"/>
    <property type="molecule type" value="Genomic_DNA"/>
</dbReference>
<organism evidence="2 3">
    <name type="scientific">Dyella acidisoli</name>
    <dbReference type="NCBI Taxonomy" id="1867834"/>
    <lineage>
        <taxon>Bacteria</taxon>
        <taxon>Pseudomonadati</taxon>
        <taxon>Pseudomonadota</taxon>
        <taxon>Gammaproteobacteria</taxon>
        <taxon>Lysobacterales</taxon>
        <taxon>Rhodanobacteraceae</taxon>
        <taxon>Dyella</taxon>
    </lineage>
</organism>
<evidence type="ECO:0000313" key="3">
    <source>
        <dbReference type="Proteomes" id="UP001156670"/>
    </source>
</evidence>
<dbReference type="Proteomes" id="UP001156670">
    <property type="component" value="Unassembled WGS sequence"/>
</dbReference>
<dbReference type="PANTHER" id="PTHR35024">
    <property type="entry name" value="HYPOTHETICAL CYTOSOLIC PROTEIN"/>
    <property type="match status" value="1"/>
</dbReference>
<dbReference type="PANTHER" id="PTHR35024:SF4">
    <property type="entry name" value="POLYMER-FORMING CYTOSKELETAL PROTEIN"/>
    <property type="match status" value="1"/>
</dbReference>
<protein>
    <submittedName>
        <fullName evidence="2">Cell shape determination protein CcmA</fullName>
    </submittedName>
</protein>
<comment type="similarity">
    <text evidence="1">Belongs to the bactofilin family.</text>
</comment>
<keyword evidence="3" id="KW-1185">Reference proteome</keyword>
<dbReference type="RefSeq" id="WP_284321104.1">
    <property type="nucleotide sequence ID" value="NZ_BSOB01000018.1"/>
</dbReference>
<name>A0ABQ5XQ98_9GAMM</name>
<reference evidence="3" key="1">
    <citation type="journal article" date="2019" name="Int. J. Syst. Evol. Microbiol.">
        <title>The Global Catalogue of Microorganisms (GCM) 10K type strain sequencing project: providing services to taxonomists for standard genome sequencing and annotation.</title>
        <authorList>
            <consortium name="The Broad Institute Genomics Platform"/>
            <consortium name="The Broad Institute Genome Sequencing Center for Infectious Disease"/>
            <person name="Wu L."/>
            <person name="Ma J."/>
        </authorList>
    </citation>
    <scope>NUCLEOTIDE SEQUENCE [LARGE SCALE GENOMIC DNA]</scope>
    <source>
        <strain evidence="3">NBRC 111980</strain>
    </source>
</reference>
<proteinExistence type="inferred from homology"/>
<sequence>MLSRKRNEPSASSSRHAETSLISQGTIIRGDVRFTGTLHVEGRIEGAVLGEGAHAVFTLSEHGQVQGEVRVPHAMINGQVTGDIYASVRLELAPLARVTGDVRYSSLEMAAGSQVNGRIAHQGDDHVQRELPAPEVRAEAATA</sequence>
<accession>A0ABQ5XQ98</accession>